<dbReference type="PANTHER" id="PTHR32208:SF105">
    <property type="entry name" value="COPPER RADICAL OXIDASE"/>
    <property type="match status" value="1"/>
</dbReference>
<name>A0A067P255_PLEO1</name>
<dbReference type="InterPro" id="IPR002889">
    <property type="entry name" value="WSC_carb-bd"/>
</dbReference>
<evidence type="ECO:0000313" key="4">
    <source>
        <dbReference type="EMBL" id="KDQ29946.1"/>
    </source>
</evidence>
<feature type="chain" id="PRO_5001642784" description="WSC domain-containing protein" evidence="2">
    <location>
        <begin position="24"/>
        <end position="751"/>
    </location>
</feature>
<dbReference type="HOGENOM" id="CLU_003527_1_0_1"/>
<evidence type="ECO:0000256" key="2">
    <source>
        <dbReference type="SAM" id="SignalP"/>
    </source>
</evidence>
<dbReference type="InParanoid" id="A0A067P255"/>
<dbReference type="PROSITE" id="PS51212">
    <property type="entry name" value="WSC"/>
    <property type="match status" value="2"/>
</dbReference>
<dbReference type="Pfam" id="PF01822">
    <property type="entry name" value="WSC"/>
    <property type="match status" value="2"/>
</dbReference>
<dbReference type="EMBL" id="KL198006">
    <property type="protein sequence ID" value="KDQ29946.1"/>
    <property type="molecule type" value="Genomic_DNA"/>
</dbReference>
<dbReference type="InterPro" id="IPR014756">
    <property type="entry name" value="Ig_E-set"/>
</dbReference>
<dbReference type="InterPro" id="IPR009880">
    <property type="entry name" value="Glyoxal_oxidase_N"/>
</dbReference>
<dbReference type="SMART" id="SM00321">
    <property type="entry name" value="WSC"/>
    <property type="match status" value="2"/>
</dbReference>
<dbReference type="InterPro" id="IPR011043">
    <property type="entry name" value="Gal_Oxase/kelch_b-propeller"/>
</dbReference>
<dbReference type="PANTHER" id="PTHR32208">
    <property type="entry name" value="SECRETED PROTEIN-RELATED"/>
    <property type="match status" value="1"/>
</dbReference>
<dbReference type="Gene3D" id="2.60.40.10">
    <property type="entry name" value="Immunoglobulins"/>
    <property type="match status" value="1"/>
</dbReference>
<gene>
    <name evidence="4" type="ORF">PLEOSDRAFT_1081617</name>
</gene>
<accession>A0A067P255</accession>
<dbReference type="InterPro" id="IPR037293">
    <property type="entry name" value="Gal_Oxidase_central_sf"/>
</dbReference>
<dbReference type="InterPro" id="IPR013783">
    <property type="entry name" value="Ig-like_fold"/>
</dbReference>
<dbReference type="OrthoDB" id="2019572at2759"/>
<feature type="domain" description="WSC" evidence="3">
    <location>
        <begin position="55"/>
        <end position="148"/>
    </location>
</feature>
<feature type="signal peptide" evidence="2">
    <location>
        <begin position="1"/>
        <end position="23"/>
    </location>
</feature>
<dbReference type="CDD" id="cd02851">
    <property type="entry name" value="E_set_GO_C"/>
    <property type="match status" value="1"/>
</dbReference>
<evidence type="ECO:0000256" key="1">
    <source>
        <dbReference type="ARBA" id="ARBA00022729"/>
    </source>
</evidence>
<reference evidence="5" key="1">
    <citation type="journal article" date="2014" name="Proc. Natl. Acad. Sci. U.S.A.">
        <title>Extensive sampling of basidiomycete genomes demonstrates inadequacy of the white-rot/brown-rot paradigm for wood decay fungi.</title>
        <authorList>
            <person name="Riley R."/>
            <person name="Salamov A.A."/>
            <person name="Brown D.W."/>
            <person name="Nagy L.G."/>
            <person name="Floudas D."/>
            <person name="Held B.W."/>
            <person name="Levasseur A."/>
            <person name="Lombard V."/>
            <person name="Morin E."/>
            <person name="Otillar R."/>
            <person name="Lindquist E.A."/>
            <person name="Sun H."/>
            <person name="LaButti K.M."/>
            <person name="Schmutz J."/>
            <person name="Jabbour D."/>
            <person name="Luo H."/>
            <person name="Baker S.E."/>
            <person name="Pisabarro A.G."/>
            <person name="Walton J.D."/>
            <person name="Blanchette R.A."/>
            <person name="Henrissat B."/>
            <person name="Martin F."/>
            <person name="Cullen D."/>
            <person name="Hibbett D.S."/>
            <person name="Grigoriev I.V."/>
        </authorList>
    </citation>
    <scope>NUCLEOTIDE SEQUENCE [LARGE SCALE GENOMIC DNA]</scope>
    <source>
        <strain evidence="5">PC15</strain>
    </source>
</reference>
<dbReference type="VEuPathDB" id="FungiDB:PLEOSDRAFT_1081617"/>
<evidence type="ECO:0000313" key="5">
    <source>
        <dbReference type="Proteomes" id="UP000027073"/>
    </source>
</evidence>
<dbReference type="Gene3D" id="2.130.10.80">
    <property type="entry name" value="Galactose oxidase/kelch, beta-propeller"/>
    <property type="match status" value="1"/>
</dbReference>
<dbReference type="InterPro" id="IPR015202">
    <property type="entry name" value="GO-like_E_set"/>
</dbReference>
<dbReference type="AlphaFoldDB" id="A0A067P255"/>
<dbReference type="STRING" id="1137138.A0A067P255"/>
<protein>
    <recommendedName>
        <fullName evidence="3">WSC domain-containing protein</fullName>
    </recommendedName>
</protein>
<keyword evidence="1 2" id="KW-0732">Signal</keyword>
<dbReference type="Proteomes" id="UP000027073">
    <property type="component" value="Unassembled WGS sequence"/>
</dbReference>
<dbReference type="Pfam" id="PF07250">
    <property type="entry name" value="Glyoxal_oxid_N"/>
    <property type="match status" value="1"/>
</dbReference>
<feature type="domain" description="WSC" evidence="3">
    <location>
        <begin position="161"/>
        <end position="257"/>
    </location>
</feature>
<proteinExistence type="predicted"/>
<sequence length="751" mass="80307">MALFRWLVVTLVTILFTPRPIFCAPNQGHDFLKPPSDRHRRAAAVSPVTAGLPGSWHYGGCFVDNAHGRIFGFAAPADPNLTVEGCINVCSGMGMTVAGMEFSQECYCGNTLINGATQGDEASCNMACGGNPTEACGGPNRLSVYTSGGNVPILPIPVVKDTGLPGQWREPGAQRVFPYQIIMQNNLTVDACLNQCAAFGYPAAGMEFGDECYCGDVANEAANGGAPAPAADCSFPCSGDPIHLCGGAQRLQLYHWDGNIDVWNTPANTGRYEFFVPLIATVGINNKVTFLEKGGTSEFPNSTGAYELDLSLANDFSRAWREMHVKSDVFCSGSIILPDKAGRQINVGGWSLDSTFGIRLYTPSGSDGVQGTTDWEEGFPAVALQRGRWYPTAAMLANGSILVIGGETGSNASPQPNLELLPRQGGVIELDWLQRTDPNNLYPFVFVLPSGNLFVGYYNEARILEPGGFQTIRELPNIPASVNNFLGGRTYPLEGAAVLFPQHAPYNEPLRILICGGSNPGAGQAIDNCVSIAPEDPNPTWTLERMAPLPDGTFLIVNGAHQGVAGFGLATDPNFSALLYDPAKPVHQRISILGNTIVPRLYHSEAVLLPDGRVLVSGSDPQTPGFPEEFRIEVYIPPYLTQGFRQPEFTITNKDWAYGSQATITVTLFQAVSSTHGNAMGSRTIFPAFSCAGNTCTITAPPNANISPPGWHQLFVLDGPTPSHSQWVRIGGDPARLGDWPQGPGFHPPGV</sequence>
<organism evidence="4 5">
    <name type="scientific">Pleurotus ostreatus (strain PC15)</name>
    <name type="common">Oyster mushroom</name>
    <dbReference type="NCBI Taxonomy" id="1137138"/>
    <lineage>
        <taxon>Eukaryota</taxon>
        <taxon>Fungi</taxon>
        <taxon>Dikarya</taxon>
        <taxon>Basidiomycota</taxon>
        <taxon>Agaricomycotina</taxon>
        <taxon>Agaricomycetes</taxon>
        <taxon>Agaricomycetidae</taxon>
        <taxon>Agaricales</taxon>
        <taxon>Pleurotineae</taxon>
        <taxon>Pleurotaceae</taxon>
        <taxon>Pleurotus</taxon>
    </lineage>
</organism>
<dbReference type="SUPFAM" id="SSF50965">
    <property type="entry name" value="Galactose oxidase, central domain"/>
    <property type="match status" value="1"/>
</dbReference>
<evidence type="ECO:0000259" key="3">
    <source>
        <dbReference type="PROSITE" id="PS51212"/>
    </source>
</evidence>
<dbReference type="Pfam" id="PF09118">
    <property type="entry name" value="GO-like_E_set"/>
    <property type="match status" value="1"/>
</dbReference>
<dbReference type="SUPFAM" id="SSF81296">
    <property type="entry name" value="E set domains"/>
    <property type="match status" value="1"/>
</dbReference>